<evidence type="ECO:0000259" key="11">
    <source>
        <dbReference type="PROSITE" id="PS50022"/>
    </source>
</evidence>
<accession>A0A0E9MZG1</accession>
<evidence type="ECO:0000313" key="13">
    <source>
        <dbReference type="EMBL" id="GAO42781.1"/>
    </source>
</evidence>
<comment type="similarity">
    <text evidence="2">Belongs to the DoxX family.</text>
</comment>
<comment type="subcellular location">
    <subcellularLocation>
        <location evidence="1">Cell membrane</location>
        <topology evidence="1">Multi-pass membrane protein</topology>
    </subcellularLocation>
</comment>
<dbReference type="SUPFAM" id="SSF49265">
    <property type="entry name" value="Fibronectin type III"/>
    <property type="match status" value="1"/>
</dbReference>
<organism evidence="13 14">
    <name type="scientific">Flavihumibacter petaseus NBRC 106054</name>
    <dbReference type="NCBI Taxonomy" id="1220578"/>
    <lineage>
        <taxon>Bacteria</taxon>
        <taxon>Pseudomonadati</taxon>
        <taxon>Bacteroidota</taxon>
        <taxon>Chitinophagia</taxon>
        <taxon>Chitinophagales</taxon>
        <taxon>Chitinophagaceae</taxon>
        <taxon>Flavihumibacter</taxon>
    </lineage>
</organism>
<dbReference type="CDD" id="cd00063">
    <property type="entry name" value="FN3"/>
    <property type="match status" value="1"/>
</dbReference>
<feature type="transmembrane region" description="Helical" evidence="10">
    <location>
        <begin position="111"/>
        <end position="130"/>
    </location>
</feature>
<dbReference type="SUPFAM" id="SSF49785">
    <property type="entry name" value="Galactose-binding domain-like"/>
    <property type="match status" value="1"/>
</dbReference>
<dbReference type="Gene3D" id="2.60.120.260">
    <property type="entry name" value="Galactose-binding domain-like"/>
    <property type="match status" value="1"/>
</dbReference>
<keyword evidence="14" id="KW-1185">Reference proteome</keyword>
<evidence type="ECO:0000259" key="12">
    <source>
        <dbReference type="PROSITE" id="PS50853"/>
    </source>
</evidence>
<dbReference type="SUPFAM" id="SSF75005">
    <property type="entry name" value="Arabinanase/levansucrase/invertase"/>
    <property type="match status" value="1"/>
</dbReference>
<evidence type="ECO:0000256" key="9">
    <source>
        <dbReference type="ARBA" id="ARBA00023295"/>
    </source>
</evidence>
<dbReference type="InterPro" id="IPR032808">
    <property type="entry name" value="DoxX"/>
</dbReference>
<sequence length="735" mass="84006">MKQFLSPSYKIWFEPGMALIRIVTGLFMVYHGWEIFDPQKIQDYTKWLTELKFPAPATLAYLGKFAELLAGICITLGLFTRIMVWPLIITMLVIVFGMGKGNVFYDDQHPFMFVLLGLVLFFNGSGKYSLDQKLFGKPFATTILFLLFTTLQTNGQTPNPTSNSLPTLKLRQAKQTSTLTYCNPLNLDYGYCPIPNFTTWGKHRATADPVIVRYKDEYYLFSTNQWGYWWSADLSDWHFVPRKFLKSYHHVYDELCAPAVWVMGDTLLVFGSTYTKDFPIWMSTNPKGNEWKEAIDSLGIGGWDPAFFLDDDGRLYMYNGSSNRYPLYGVEMNRKTFQPIGTRKEMYLLEDWRYGWQRFGENMDNTFLDPFIEGAWMTKHGGKYYLQYGAPGTEMSGYADGVVVGNSPLGPFTAQSDPLSFKPGGFIRGAGHGATFQDKWNNYWHVSTMNITVKNTFERRNGMWPAGFDADGVMYCNTAFGDYPQYLPDGAADHLKSRFTGWMLLNYKKPVTVSSTLGAYHANNAVDESVKTYWSAATGNKGEWIQSDLGELSTINAIQINYADQDAAFLGKQERIFHQYILSVSDDGKKWRVVMDKSKNDRDVPHDYVTFATPVRARFVRLENIKVPTGKFAISGLRIFGKGNGQPPGGVQEFIVLRTEKDKRSALIKWQPDDNAYAYNIYYGTSPDKLYSCIMVHDANEYYFKGMDSQRKYYFTIEAINENGISPRYKTITAE</sequence>
<feature type="transmembrane region" description="Helical" evidence="10">
    <location>
        <begin position="82"/>
        <end position="99"/>
    </location>
</feature>
<dbReference type="InterPro" id="IPR023296">
    <property type="entry name" value="Glyco_hydro_beta-prop_sf"/>
</dbReference>
<dbReference type="SMART" id="SM00060">
    <property type="entry name" value="FN3"/>
    <property type="match status" value="1"/>
</dbReference>
<dbReference type="InterPro" id="IPR003961">
    <property type="entry name" value="FN3_dom"/>
</dbReference>
<dbReference type="RefSeq" id="WP_083990190.1">
    <property type="nucleotide sequence ID" value="NZ_BBWV01000001.1"/>
</dbReference>
<dbReference type="CDD" id="cd08982">
    <property type="entry name" value="GH43-like"/>
    <property type="match status" value="1"/>
</dbReference>
<keyword evidence="9 13" id="KW-0326">Glycosidase</keyword>
<evidence type="ECO:0000256" key="6">
    <source>
        <dbReference type="ARBA" id="ARBA00022801"/>
    </source>
</evidence>
<dbReference type="Pfam" id="PF00754">
    <property type="entry name" value="F5_F8_type_C"/>
    <property type="match status" value="1"/>
</dbReference>
<dbReference type="EMBL" id="BBWV01000001">
    <property type="protein sequence ID" value="GAO42781.1"/>
    <property type="molecule type" value="Genomic_DNA"/>
</dbReference>
<evidence type="ECO:0000256" key="7">
    <source>
        <dbReference type="ARBA" id="ARBA00022989"/>
    </source>
</evidence>
<dbReference type="PROSITE" id="PS50853">
    <property type="entry name" value="FN3"/>
    <property type="match status" value="1"/>
</dbReference>
<evidence type="ECO:0000256" key="2">
    <source>
        <dbReference type="ARBA" id="ARBA00006679"/>
    </source>
</evidence>
<evidence type="ECO:0000256" key="10">
    <source>
        <dbReference type="SAM" id="Phobius"/>
    </source>
</evidence>
<evidence type="ECO:0000256" key="3">
    <source>
        <dbReference type="ARBA" id="ARBA00009865"/>
    </source>
</evidence>
<dbReference type="Proteomes" id="UP000033121">
    <property type="component" value="Unassembled WGS sequence"/>
</dbReference>
<dbReference type="GO" id="GO:0005886">
    <property type="term" value="C:plasma membrane"/>
    <property type="evidence" value="ECO:0007669"/>
    <property type="project" value="UniProtKB-SubCell"/>
</dbReference>
<reference evidence="13 14" key="1">
    <citation type="submission" date="2015-04" db="EMBL/GenBank/DDBJ databases">
        <title>Whole genome shotgun sequence of Flavihumibacter petaseus NBRC 106054.</title>
        <authorList>
            <person name="Miyazawa S."/>
            <person name="Hosoyama A."/>
            <person name="Hashimoto M."/>
            <person name="Noguchi M."/>
            <person name="Tsuchikane K."/>
            <person name="Ohji S."/>
            <person name="Yamazoe A."/>
            <person name="Ichikawa N."/>
            <person name="Kimura A."/>
            <person name="Fujita N."/>
        </authorList>
    </citation>
    <scope>NUCLEOTIDE SEQUENCE [LARGE SCALE GENOMIC DNA]</scope>
    <source>
        <strain evidence="13 14">NBRC 106054</strain>
    </source>
</reference>
<dbReference type="PANTHER" id="PTHR33452:SF1">
    <property type="entry name" value="INNER MEMBRANE PROTEIN YPHA-RELATED"/>
    <property type="match status" value="1"/>
</dbReference>
<dbReference type="STRING" id="1220578.FPE01S_01_17990"/>
<comment type="caution">
    <text evidence="13">The sequence shown here is derived from an EMBL/GenBank/DDBJ whole genome shotgun (WGS) entry which is preliminary data.</text>
</comment>
<dbReference type="Gene3D" id="2.115.10.20">
    <property type="entry name" value="Glycosyl hydrolase domain, family 43"/>
    <property type="match status" value="1"/>
</dbReference>
<dbReference type="Pfam" id="PF04616">
    <property type="entry name" value="Glyco_hydro_43"/>
    <property type="match status" value="1"/>
</dbReference>
<keyword evidence="6" id="KW-0378">Hydrolase</keyword>
<comment type="similarity">
    <text evidence="3">Belongs to the glycosyl hydrolase 43 family.</text>
</comment>
<keyword evidence="7 10" id="KW-1133">Transmembrane helix</keyword>
<dbReference type="AlphaFoldDB" id="A0A0E9MZG1"/>
<evidence type="ECO:0000313" key="14">
    <source>
        <dbReference type="Proteomes" id="UP000033121"/>
    </source>
</evidence>
<evidence type="ECO:0000256" key="5">
    <source>
        <dbReference type="ARBA" id="ARBA00022692"/>
    </source>
</evidence>
<dbReference type="Pfam" id="PF07681">
    <property type="entry name" value="DoxX"/>
    <property type="match status" value="1"/>
</dbReference>
<proteinExistence type="inferred from homology"/>
<dbReference type="GO" id="GO:0005975">
    <property type="term" value="P:carbohydrate metabolic process"/>
    <property type="evidence" value="ECO:0007669"/>
    <property type="project" value="InterPro"/>
</dbReference>
<evidence type="ECO:0000256" key="1">
    <source>
        <dbReference type="ARBA" id="ARBA00004651"/>
    </source>
</evidence>
<dbReference type="InterPro" id="IPR036116">
    <property type="entry name" value="FN3_sf"/>
</dbReference>
<dbReference type="InterPro" id="IPR008979">
    <property type="entry name" value="Galactose-bd-like_sf"/>
</dbReference>
<protein>
    <submittedName>
        <fullName evidence="13">Putative glycosidase</fullName>
    </submittedName>
</protein>
<evidence type="ECO:0000256" key="4">
    <source>
        <dbReference type="ARBA" id="ARBA00022475"/>
    </source>
</evidence>
<dbReference type="OrthoDB" id="9801455at2"/>
<dbReference type="Gene3D" id="2.60.40.10">
    <property type="entry name" value="Immunoglobulins"/>
    <property type="match status" value="1"/>
</dbReference>
<dbReference type="InterPro" id="IPR051907">
    <property type="entry name" value="DoxX-like_oxidoreductase"/>
</dbReference>
<keyword evidence="5 10" id="KW-0812">Transmembrane</keyword>
<dbReference type="GO" id="GO:0004553">
    <property type="term" value="F:hydrolase activity, hydrolyzing O-glycosyl compounds"/>
    <property type="evidence" value="ECO:0007669"/>
    <property type="project" value="InterPro"/>
</dbReference>
<feature type="domain" description="F5/8 type C" evidence="11">
    <location>
        <begin position="492"/>
        <end position="642"/>
    </location>
</feature>
<gene>
    <name evidence="13" type="ORF">FPE01S_01_17990</name>
</gene>
<evidence type="ECO:0000256" key="8">
    <source>
        <dbReference type="ARBA" id="ARBA00023136"/>
    </source>
</evidence>
<feature type="domain" description="Fibronectin type-III" evidence="12">
    <location>
        <begin position="647"/>
        <end position="735"/>
    </location>
</feature>
<dbReference type="InterPro" id="IPR006710">
    <property type="entry name" value="Glyco_hydro_43"/>
</dbReference>
<dbReference type="PANTHER" id="PTHR33452">
    <property type="entry name" value="OXIDOREDUCTASE CATD-RELATED"/>
    <property type="match status" value="1"/>
</dbReference>
<keyword evidence="8 10" id="KW-0472">Membrane</keyword>
<name>A0A0E9MZG1_9BACT</name>
<dbReference type="InterPro" id="IPR000421">
    <property type="entry name" value="FA58C"/>
</dbReference>
<dbReference type="InterPro" id="IPR013783">
    <property type="entry name" value="Ig-like_fold"/>
</dbReference>
<dbReference type="PROSITE" id="PS50022">
    <property type="entry name" value="FA58C_3"/>
    <property type="match status" value="1"/>
</dbReference>
<keyword evidence="4" id="KW-1003">Cell membrane</keyword>